<name>A0A0A0CXX8_9PROT</name>
<accession>A0A0A0CXX8</accession>
<feature type="region of interest" description="Disordered" evidence="1">
    <location>
        <begin position="1"/>
        <end position="38"/>
    </location>
</feature>
<organism evidence="2 3">
    <name type="scientific">Inquilinus limosus MP06</name>
    <dbReference type="NCBI Taxonomy" id="1398085"/>
    <lineage>
        <taxon>Bacteria</taxon>
        <taxon>Pseudomonadati</taxon>
        <taxon>Pseudomonadota</taxon>
        <taxon>Alphaproteobacteria</taxon>
        <taxon>Rhodospirillales</taxon>
        <taxon>Rhodospirillaceae</taxon>
        <taxon>Inquilinus</taxon>
    </lineage>
</organism>
<dbReference type="EMBL" id="JANX01000846">
    <property type="protein sequence ID" value="KGM30428.1"/>
    <property type="molecule type" value="Genomic_DNA"/>
</dbReference>
<evidence type="ECO:0000256" key="1">
    <source>
        <dbReference type="SAM" id="MobiDB-lite"/>
    </source>
</evidence>
<evidence type="ECO:0000313" key="2">
    <source>
        <dbReference type="EMBL" id="KGM30428.1"/>
    </source>
</evidence>
<reference evidence="2 3" key="1">
    <citation type="submission" date="2014-01" db="EMBL/GenBank/DDBJ databases">
        <title>Genome sequence determination for a cystic fibrosis isolate, Inquilinus limosus.</title>
        <authorList>
            <person name="Pino M."/>
            <person name="Di Conza J."/>
            <person name="Gutkind G."/>
        </authorList>
    </citation>
    <scope>NUCLEOTIDE SEQUENCE [LARGE SCALE GENOMIC DNA]</scope>
    <source>
        <strain evidence="2 3">MP06</strain>
    </source>
</reference>
<sequence>MSKRKPDHISQEAWDAVDSPPLTDEFMKGMRPVSETHPELIEMQRRYRGQQKAPTKQMVTLRLDPDVVEAFRATGAGWQRRMNDALRKAAGL</sequence>
<dbReference type="Proteomes" id="UP000029995">
    <property type="component" value="Unassembled WGS sequence"/>
</dbReference>
<dbReference type="InterPro" id="IPR025528">
    <property type="entry name" value="BrnA_antitoxin"/>
</dbReference>
<dbReference type="OrthoDB" id="361944at2"/>
<proteinExistence type="predicted"/>
<comment type="caution">
    <text evidence="2">The sequence shown here is derived from an EMBL/GenBank/DDBJ whole genome shotgun (WGS) entry which is preliminary data.</text>
</comment>
<evidence type="ECO:0008006" key="4">
    <source>
        <dbReference type="Google" id="ProtNLM"/>
    </source>
</evidence>
<dbReference type="RefSeq" id="WP_034848701.1">
    <property type="nucleotide sequence ID" value="NZ_JANX01000846.1"/>
</dbReference>
<gene>
    <name evidence="2" type="ORF">P409_33095</name>
</gene>
<dbReference type="AlphaFoldDB" id="A0A0A0CXX8"/>
<protein>
    <recommendedName>
        <fullName evidence="4">Toxin-antitoxin system, antitoxin component</fullName>
    </recommendedName>
</protein>
<evidence type="ECO:0000313" key="3">
    <source>
        <dbReference type="Proteomes" id="UP000029995"/>
    </source>
</evidence>
<dbReference type="Pfam" id="PF14384">
    <property type="entry name" value="BrnA_antitoxin"/>
    <property type="match status" value="1"/>
</dbReference>